<comment type="subcellular location">
    <subcellularLocation>
        <location evidence="4">Cytoplasm</location>
    </subcellularLocation>
</comment>
<dbReference type="InterPro" id="IPR017703">
    <property type="entry name" value="YgfZ/GCV_T_CS"/>
</dbReference>
<dbReference type="HAMAP" id="MF_01175">
    <property type="entry name" value="tRNA_modifying_YgfZ"/>
    <property type="match status" value="1"/>
</dbReference>
<dbReference type="Gene3D" id="3.30.70.1400">
    <property type="entry name" value="Aminomethyltransferase beta-barrel domains"/>
    <property type="match status" value="1"/>
</dbReference>
<organism evidence="6 7">
    <name type="scientific">Salinivibrio costicola subsp. alcaliphilus</name>
    <dbReference type="NCBI Taxonomy" id="272773"/>
    <lineage>
        <taxon>Bacteria</taxon>
        <taxon>Pseudomonadati</taxon>
        <taxon>Pseudomonadota</taxon>
        <taxon>Gammaproteobacteria</taxon>
        <taxon>Vibrionales</taxon>
        <taxon>Vibrionaceae</taxon>
        <taxon>Salinivibrio</taxon>
    </lineage>
</organism>
<dbReference type="PANTHER" id="PTHR22602:SF0">
    <property type="entry name" value="TRANSFERASE CAF17, MITOCHONDRIAL-RELATED"/>
    <property type="match status" value="1"/>
</dbReference>
<dbReference type="InterPro" id="IPR048451">
    <property type="entry name" value="YgfZ_barrel"/>
</dbReference>
<comment type="similarity">
    <text evidence="4">Belongs to the tRNA-modifying YgfZ family.</text>
</comment>
<dbReference type="Gene3D" id="3.30.70.1630">
    <property type="match status" value="1"/>
</dbReference>
<evidence type="ECO:0000256" key="2">
    <source>
        <dbReference type="ARBA" id="ARBA00022694"/>
    </source>
</evidence>
<keyword evidence="1 4" id="KW-0963">Cytoplasm</keyword>
<keyword evidence="2 4" id="KW-0819">tRNA processing</keyword>
<name>A0ABX3KRX3_SALCS</name>
<dbReference type="NCBIfam" id="TIGR03317">
    <property type="entry name" value="ygfZ_signature"/>
    <property type="match status" value="1"/>
</dbReference>
<dbReference type="InterPro" id="IPR029043">
    <property type="entry name" value="GcvT/YgfZ_C"/>
</dbReference>
<dbReference type="Pfam" id="PF21130">
    <property type="entry name" value="YgfZ_barrel"/>
    <property type="match status" value="1"/>
</dbReference>
<evidence type="ECO:0000313" key="7">
    <source>
        <dbReference type="Proteomes" id="UP000189431"/>
    </source>
</evidence>
<dbReference type="NCBIfam" id="NF007110">
    <property type="entry name" value="PRK09559.1"/>
    <property type="match status" value="1"/>
</dbReference>
<comment type="function">
    <text evidence="4">Folate-binding protein involved in regulating the level of ATP-DnaA and in the modification of some tRNAs. It is probably a key factor in regulatory networks that act via tRNA modification, such as initiation of chromosomal replication.</text>
</comment>
<proteinExistence type="inferred from homology"/>
<dbReference type="RefSeq" id="WP_077669337.1">
    <property type="nucleotide sequence ID" value="NZ_MUFR01000012.1"/>
</dbReference>
<comment type="caution">
    <text evidence="6">The sequence shown here is derived from an EMBL/GenBank/DDBJ whole genome shotgun (WGS) entry which is preliminary data.</text>
</comment>
<feature type="binding site" evidence="4">
    <location>
        <position position="187"/>
    </location>
    <ligand>
        <name>folate</name>
        <dbReference type="ChEBI" id="CHEBI:62501"/>
    </ligand>
</feature>
<evidence type="ECO:0000313" key="6">
    <source>
        <dbReference type="EMBL" id="OOF34402.1"/>
    </source>
</evidence>
<feature type="binding site" evidence="4">
    <location>
        <position position="32"/>
    </location>
    <ligand>
        <name>folate</name>
        <dbReference type="ChEBI" id="CHEBI:62501"/>
    </ligand>
</feature>
<evidence type="ECO:0000256" key="1">
    <source>
        <dbReference type="ARBA" id="ARBA00022490"/>
    </source>
</evidence>
<evidence type="ECO:0000256" key="3">
    <source>
        <dbReference type="ARBA" id="ARBA00022954"/>
    </source>
</evidence>
<dbReference type="Gene3D" id="2.40.30.160">
    <property type="match status" value="1"/>
</dbReference>
<dbReference type="InterPro" id="IPR023758">
    <property type="entry name" value="tRNA-modifying_YgfZ"/>
</dbReference>
<dbReference type="SUPFAM" id="SSF101790">
    <property type="entry name" value="Aminomethyltransferase beta-barrel domain"/>
    <property type="match status" value="1"/>
</dbReference>
<gene>
    <name evidence="6" type="ORF">BZJ21_05800</name>
</gene>
<dbReference type="InterPro" id="IPR045179">
    <property type="entry name" value="YgfZ/GcvT"/>
</dbReference>
<keyword evidence="3 4" id="KW-0290">Folate-binding</keyword>
<keyword evidence="7" id="KW-1185">Reference proteome</keyword>
<feature type="domain" description="tRNA-modifying protein YgfZ-like beta-barrel" evidence="5">
    <location>
        <begin position="242"/>
        <end position="308"/>
    </location>
</feature>
<sequence length="327" mass="36114">MSEWYQTQAFEPVAQHPSDQTPELAIVALDNWALTKISGDDTKSYLQGQLTCDIEQLDVDQSTLAAHCDPKGKVWSVLRFFHFQDGLAMVQPASIEATQLQEVKKYAIFSKIAFDKVDCVLLGVVGTQAEKWVTDHFGPQGNVRQGEQGTAVMIAPHRWLLAITPEAATALVNQYQSSAVLLSSEYWDRYEIDAALPRIEAATSGEFIPQSLNLQALNAISFTKGCYTGQETVARAKYRGINKRAMYKLTGQATHTPVAGDKIERSVGENWRSGGTVIAGYRQANGQAAVLAVLPNNLDDETAFRLADAPEFIWQREPLPYSLTDDE</sequence>
<reference evidence="7" key="1">
    <citation type="submission" date="2017-01" db="EMBL/GenBank/DDBJ databases">
        <title>Draft genome of the species Salinivibrio costicola subsp. alcaliphilus.</title>
        <authorList>
            <person name="Lopez-Hermoso C."/>
            <person name="De La Haba R."/>
            <person name="Sanchez-Porro C."/>
            <person name="Ventosa A."/>
        </authorList>
    </citation>
    <scope>NUCLEOTIDE SEQUENCE [LARGE SCALE GENOMIC DNA]</scope>
    <source>
        <strain evidence="7">CBH448</strain>
    </source>
</reference>
<dbReference type="SUPFAM" id="SSF103025">
    <property type="entry name" value="Folate-binding domain"/>
    <property type="match status" value="1"/>
</dbReference>
<accession>A0ABX3KRX3</accession>
<evidence type="ECO:0000259" key="5">
    <source>
        <dbReference type="Pfam" id="PF21130"/>
    </source>
</evidence>
<dbReference type="PANTHER" id="PTHR22602">
    <property type="entry name" value="TRANSFERASE CAF17, MITOCHONDRIAL-RELATED"/>
    <property type="match status" value="1"/>
</dbReference>
<dbReference type="EMBL" id="MUFR01000012">
    <property type="protein sequence ID" value="OOF34402.1"/>
    <property type="molecule type" value="Genomic_DNA"/>
</dbReference>
<protein>
    <recommendedName>
        <fullName evidence="4">tRNA-modifying protein YgfZ</fullName>
    </recommendedName>
</protein>
<dbReference type="Proteomes" id="UP000189431">
    <property type="component" value="Unassembled WGS sequence"/>
</dbReference>
<evidence type="ECO:0000256" key="4">
    <source>
        <dbReference type="HAMAP-Rule" id="MF_01175"/>
    </source>
</evidence>